<evidence type="ECO:0000313" key="1">
    <source>
        <dbReference type="EMBL" id="UPM44476.1"/>
    </source>
</evidence>
<dbReference type="AlphaFoldDB" id="A0A8U0A6I3"/>
<keyword evidence="2" id="KW-1185">Reference proteome</keyword>
<reference evidence="1" key="1">
    <citation type="submission" date="2022-04" db="EMBL/GenBank/DDBJ databases">
        <title>Halocatena sp. nov., isolated from a salt lake.</title>
        <authorList>
            <person name="Cui H.-L."/>
        </authorList>
    </citation>
    <scope>NUCLEOTIDE SEQUENCE</scope>
    <source>
        <strain evidence="1">AD-1</strain>
        <plasmid evidence="1">unnamed1</plasmid>
    </source>
</reference>
<organism evidence="1 2">
    <name type="scientific">Halocatena salina</name>
    <dbReference type="NCBI Taxonomy" id="2934340"/>
    <lineage>
        <taxon>Archaea</taxon>
        <taxon>Methanobacteriati</taxon>
        <taxon>Methanobacteriota</taxon>
        <taxon>Stenosarchaea group</taxon>
        <taxon>Halobacteria</taxon>
        <taxon>Halobacteriales</taxon>
        <taxon>Natronomonadaceae</taxon>
        <taxon>Halocatena</taxon>
    </lineage>
</organism>
<evidence type="ECO:0000313" key="2">
    <source>
        <dbReference type="Proteomes" id="UP000831768"/>
    </source>
</evidence>
<accession>A0A8U0A6I3</accession>
<gene>
    <name evidence="1" type="ORF">MW046_13615</name>
</gene>
<geneLocation type="plasmid" evidence="1 2">
    <name>unnamed1</name>
</geneLocation>
<dbReference type="EMBL" id="CP096020">
    <property type="protein sequence ID" value="UPM44476.1"/>
    <property type="molecule type" value="Genomic_DNA"/>
</dbReference>
<dbReference type="GeneID" id="71929104"/>
<sequence>MRLGQLVSVLTGQGDTFAVEDTLVMDELSVEIDGEFWADTEDVNNA</sequence>
<protein>
    <submittedName>
        <fullName evidence="1">Uncharacterized protein</fullName>
    </submittedName>
</protein>
<name>A0A8U0A6I3_9EURY</name>
<dbReference type="Proteomes" id="UP000831768">
    <property type="component" value="Plasmid unnamed1"/>
</dbReference>
<proteinExistence type="predicted"/>
<dbReference type="RefSeq" id="WP_247995130.1">
    <property type="nucleotide sequence ID" value="NZ_CP096020.1"/>
</dbReference>
<dbReference type="KEGG" id="haad:MW046_13615"/>
<keyword evidence="1" id="KW-0614">Plasmid</keyword>